<dbReference type="PANTHER" id="PTHR38117">
    <property type="entry name" value="NACHT AND WD40 DOMAIN PROTEIN"/>
    <property type="match status" value="1"/>
</dbReference>
<evidence type="ECO:0000313" key="4">
    <source>
        <dbReference type="Proteomes" id="UP000078397"/>
    </source>
</evidence>
<dbReference type="InterPro" id="IPR055481">
    <property type="entry name" value="DUF7053"/>
</dbReference>
<evidence type="ECO:0000259" key="2">
    <source>
        <dbReference type="Pfam" id="PF23155"/>
    </source>
</evidence>
<protein>
    <recommendedName>
        <fullName evidence="2">DUF7053 domain-containing protein</fullName>
    </recommendedName>
</protein>
<organism evidence="3 4">
    <name type="scientific">Pochonia chlamydosporia 170</name>
    <dbReference type="NCBI Taxonomy" id="1380566"/>
    <lineage>
        <taxon>Eukaryota</taxon>
        <taxon>Fungi</taxon>
        <taxon>Dikarya</taxon>
        <taxon>Ascomycota</taxon>
        <taxon>Pezizomycotina</taxon>
        <taxon>Sordariomycetes</taxon>
        <taxon>Hypocreomycetidae</taxon>
        <taxon>Hypocreales</taxon>
        <taxon>Clavicipitaceae</taxon>
        <taxon>Pochonia</taxon>
    </lineage>
</organism>
<gene>
    <name evidence="3" type="ORF">VFPPC_05061</name>
</gene>
<feature type="compositionally biased region" description="Polar residues" evidence="1">
    <location>
        <begin position="197"/>
        <end position="215"/>
    </location>
</feature>
<name>A0A179FUM5_METCM</name>
<dbReference type="KEGG" id="pchm:VFPPC_05061"/>
<dbReference type="GeneID" id="28848304"/>
<evidence type="ECO:0000256" key="1">
    <source>
        <dbReference type="SAM" id="MobiDB-lite"/>
    </source>
</evidence>
<dbReference type="RefSeq" id="XP_018145750.1">
    <property type="nucleotide sequence ID" value="XM_018284310.1"/>
</dbReference>
<dbReference type="EMBL" id="LSBJ02000003">
    <property type="protein sequence ID" value="OAQ68900.1"/>
    <property type="molecule type" value="Genomic_DNA"/>
</dbReference>
<comment type="caution">
    <text evidence="3">The sequence shown here is derived from an EMBL/GenBank/DDBJ whole genome shotgun (WGS) entry which is preliminary data.</text>
</comment>
<reference evidence="3 4" key="1">
    <citation type="journal article" date="2016" name="PLoS Pathog.">
        <title>Biosynthesis of antibiotic leucinostatins in bio-control fungus Purpureocillium lilacinum and their inhibition on phytophthora revealed by genome mining.</title>
        <authorList>
            <person name="Wang G."/>
            <person name="Liu Z."/>
            <person name="Lin R."/>
            <person name="Li E."/>
            <person name="Mao Z."/>
            <person name="Ling J."/>
            <person name="Yang Y."/>
            <person name="Yin W.B."/>
            <person name="Xie B."/>
        </authorList>
    </citation>
    <scope>NUCLEOTIDE SEQUENCE [LARGE SCALE GENOMIC DNA]</scope>
    <source>
        <strain evidence="3">170</strain>
    </source>
</reference>
<feature type="region of interest" description="Disordered" evidence="1">
    <location>
        <begin position="197"/>
        <end position="253"/>
    </location>
</feature>
<accession>A0A179FUM5</accession>
<dbReference type="AlphaFoldDB" id="A0A179FUM5"/>
<proteinExistence type="predicted"/>
<dbReference type="Pfam" id="PF23155">
    <property type="entry name" value="DUF7053"/>
    <property type="match status" value="1"/>
</dbReference>
<dbReference type="STRING" id="1380566.A0A179FUM5"/>
<dbReference type="Proteomes" id="UP000078397">
    <property type="component" value="Unassembled WGS sequence"/>
</dbReference>
<dbReference type="PANTHER" id="PTHR38117:SF2">
    <property type="entry name" value="NACHT AND WD40 DOMAIN PROTEIN"/>
    <property type="match status" value="1"/>
</dbReference>
<sequence>MSKRTVFTTVTPLPLGLTRDAAVAFLHDHIQMIDLNPLIKERHRIPPPSHAPDEELACVWYSLTDKVSYLPGGLASSDVTYTAAFHDLTRGIQTHCYAPMGVETRSKWSIGGNMPGEPAEPIELGLGAPSTGLYLREDVDLRCNIFMAGFVKKTIKKSHSTLVDRLHELARKLAKNGASTGVQKDKILPSFAWQRDNNIQGHGRNASSPTLTSGVSPFHDRPLPPTPPAELDDAKVLPSYHPFGQQPQAAELQ</sequence>
<feature type="domain" description="DUF7053" evidence="2">
    <location>
        <begin position="2"/>
        <end position="171"/>
    </location>
</feature>
<evidence type="ECO:0000313" key="3">
    <source>
        <dbReference type="EMBL" id="OAQ68900.1"/>
    </source>
</evidence>
<dbReference type="OrthoDB" id="3246050at2759"/>
<keyword evidence="4" id="KW-1185">Reference proteome</keyword>